<dbReference type="InterPro" id="IPR027417">
    <property type="entry name" value="P-loop_NTPase"/>
</dbReference>
<organism evidence="2">
    <name type="scientific">uncultured Caudovirales phage</name>
    <dbReference type="NCBI Taxonomy" id="2100421"/>
    <lineage>
        <taxon>Viruses</taxon>
        <taxon>Duplodnaviria</taxon>
        <taxon>Heunggongvirae</taxon>
        <taxon>Uroviricota</taxon>
        <taxon>Caudoviricetes</taxon>
        <taxon>Peduoviridae</taxon>
        <taxon>Maltschvirus</taxon>
        <taxon>Maltschvirus maltsch</taxon>
    </lineage>
</organism>
<dbReference type="Pfam" id="PF13481">
    <property type="entry name" value="AAA_25"/>
    <property type="match status" value="1"/>
</dbReference>
<protein>
    <submittedName>
        <fullName evidence="2">Prim_Pol domain containing protein</fullName>
    </submittedName>
</protein>
<dbReference type="InterPro" id="IPR015330">
    <property type="entry name" value="DNA_primase/pol_bifunc_N"/>
</dbReference>
<name>A0A6J5RT49_9CAUD</name>
<dbReference type="Gene3D" id="3.40.50.300">
    <property type="entry name" value="P-loop containing nucleotide triphosphate hydrolases"/>
    <property type="match status" value="1"/>
</dbReference>
<feature type="domain" description="DNA primase/polymerase bifunctional N-terminal" evidence="1">
    <location>
        <begin position="9"/>
        <end position="155"/>
    </location>
</feature>
<reference evidence="2" key="1">
    <citation type="submission" date="2020-05" db="EMBL/GenBank/DDBJ databases">
        <authorList>
            <person name="Chiriac C."/>
            <person name="Salcher M."/>
            <person name="Ghai R."/>
            <person name="Kavagutti S V."/>
        </authorList>
    </citation>
    <scope>NUCLEOTIDE SEQUENCE</scope>
</reference>
<gene>
    <name evidence="2" type="ORF">UFOVP1299_18</name>
</gene>
<dbReference type="SMART" id="SM00943">
    <property type="entry name" value="Prim-Pol"/>
    <property type="match status" value="1"/>
</dbReference>
<dbReference type="EMBL" id="LR797246">
    <property type="protein sequence ID" value="CAB4195545.1"/>
    <property type="molecule type" value="Genomic_DNA"/>
</dbReference>
<accession>A0A6J5RT49</accession>
<proteinExistence type="predicted"/>
<dbReference type="Pfam" id="PF09250">
    <property type="entry name" value="Prim-Pol"/>
    <property type="match status" value="1"/>
</dbReference>
<evidence type="ECO:0000313" key="2">
    <source>
        <dbReference type="EMBL" id="CAB4195545.1"/>
    </source>
</evidence>
<dbReference type="CDD" id="cd04859">
    <property type="entry name" value="Prim_Pol"/>
    <property type="match status" value="1"/>
</dbReference>
<sequence length="654" mass="70421">MNSDKLDAALAWASRGFRVFPVIENGKRPAVDLWPSVATTDAEIIRALWGGFSQNCNIGVSCDGMVVCDIDVKDGKPGLETYLGFGGHFDTLTVQTPSGGNHCYFKSEDCSNTIPGPGLDIKSYHGYVLAPGSVIDGVEYTVAVDTPRANLPGAIASRLKPLGVKNAHEFRPTETPERNVTFAREWLASAPPAIEGLNGNITAFNICCSLVNDYAIDEVTSFDLLLDWNERCSPPWSAEELQTFLGNAQAYGKGVIGSALPEALFGAGEIRLPPTPVTQTTALSSGGTYSPFFFGNLPDPKDIAPRPWLVRGLFMRKAITLLAAGGSAGKSTLALTIAAHGALGKDFGRYKFPTPFKTIVHNAEDDQDEQARRLEALCFVYGLDYNAVKPMIMVVGVGDTRVSLVTRVNRSPKEIEQVVPGIIAHLKPADVGLFILDPLVEVHDCDEQDNSQMKFVMGVILKIAREAHVAVMINHHISKTGVAGTADSARGASAVPNAARLVFTLSLMTETDCSVYGVSLADRKKFVRFDETGKMNLFLGSEDPTWFKKHGVKIYSGDEVGTLEFTDMKIPEIASKISTAEICRKLLEDSNRGEINLSAAIFALKAADPLLMKKKDSALGNQIEWELAPGVNLGDCTIVCTRKGGGGAAIIHKK</sequence>
<dbReference type="SUPFAM" id="SSF56747">
    <property type="entry name" value="Prim-pol domain"/>
    <property type="match status" value="1"/>
</dbReference>
<dbReference type="SUPFAM" id="SSF52540">
    <property type="entry name" value="P-loop containing nucleoside triphosphate hydrolases"/>
    <property type="match status" value="1"/>
</dbReference>
<evidence type="ECO:0000259" key="1">
    <source>
        <dbReference type="SMART" id="SM00943"/>
    </source>
</evidence>